<evidence type="ECO:0000256" key="8">
    <source>
        <dbReference type="SAM" id="MobiDB-lite"/>
    </source>
</evidence>
<dbReference type="PANTHER" id="PTHR23142">
    <property type="entry name" value="PRE-MRNA-SPLICING FACTOR 38A-RELATED"/>
    <property type="match status" value="1"/>
</dbReference>
<comment type="similarity">
    <text evidence="2 7">Belongs to the PRP38 family.</text>
</comment>
<dbReference type="GO" id="GO:0005681">
    <property type="term" value="C:spliceosomal complex"/>
    <property type="evidence" value="ECO:0007669"/>
    <property type="project" value="UniProtKB-KW"/>
</dbReference>
<keyword evidence="5 7" id="KW-0508">mRNA splicing</keyword>
<evidence type="ECO:0000256" key="6">
    <source>
        <dbReference type="ARBA" id="ARBA00023242"/>
    </source>
</evidence>
<comment type="subcellular location">
    <subcellularLocation>
        <location evidence="1 7">Nucleus</location>
    </subcellularLocation>
</comment>
<proteinExistence type="inferred from homology"/>
<feature type="compositionally biased region" description="Basic residues" evidence="8">
    <location>
        <begin position="306"/>
        <end position="320"/>
    </location>
</feature>
<dbReference type="Proteomes" id="UP000694416">
    <property type="component" value="Unplaced"/>
</dbReference>
<keyword evidence="6 7" id="KW-0539">Nucleus</keyword>
<feature type="compositionally biased region" description="Basic and acidic residues" evidence="8">
    <location>
        <begin position="254"/>
        <end position="305"/>
    </location>
</feature>
<dbReference type="AlphaFoldDB" id="A0A8C9GFE8"/>
<sequence length="400" mass="47905">MFLYVNKINNVITYIYICVIGMANRTDASAIKLFGSNPQYLISNIIRSKIYECSYWKEKCFALTSESIIDQAVVLKYVGGTYGGSRKPTPFLCLVLKLLQIQPDKDIIYEYIKNEDFIYLRALGVFYLRLIGKSLEIYQNIEPILHDYRKIRMRLPDGSFQKIYMDVFVDNCLVLNNFLDVDFPTLTKRKILEDNNLLEKINLDYYKELLNISSSDEELLKNEKEQKKCNIPEYNTMEEGQLADRQKCRNNYNDKEETYEDKRGKKYKDGKGHKDKHVDKDRYTNRDRYADRDRYTDRDKHTDRDRKRKKDTHKSKKRMKTVTSEKKEKYKNKRKRYSGSDSSYLTNSESYERHKKERRDQKNDLKKKEDEYTSNDKNKEETSIERWNQLRKELGLKPLK</sequence>
<dbReference type="InterPro" id="IPR005037">
    <property type="entry name" value="PRP38"/>
</dbReference>
<evidence type="ECO:0000313" key="10">
    <source>
        <dbReference type="Proteomes" id="UP000694416"/>
    </source>
</evidence>
<accession>A0A8C9GFE8</accession>
<dbReference type="GO" id="GO:0000398">
    <property type="term" value="P:mRNA splicing, via spliceosome"/>
    <property type="evidence" value="ECO:0007669"/>
    <property type="project" value="UniProtKB-UniRule"/>
</dbReference>
<feature type="compositionally biased region" description="Polar residues" evidence="8">
    <location>
        <begin position="339"/>
        <end position="349"/>
    </location>
</feature>
<evidence type="ECO:0000256" key="1">
    <source>
        <dbReference type="ARBA" id="ARBA00004123"/>
    </source>
</evidence>
<organism evidence="9 10">
    <name type="scientific">Piliocolobus tephrosceles</name>
    <name type="common">Ugandan red Colobus</name>
    <dbReference type="NCBI Taxonomy" id="591936"/>
    <lineage>
        <taxon>Eukaryota</taxon>
        <taxon>Metazoa</taxon>
        <taxon>Chordata</taxon>
        <taxon>Craniata</taxon>
        <taxon>Vertebrata</taxon>
        <taxon>Euteleostomi</taxon>
        <taxon>Mammalia</taxon>
        <taxon>Eutheria</taxon>
        <taxon>Euarchontoglires</taxon>
        <taxon>Primates</taxon>
        <taxon>Haplorrhini</taxon>
        <taxon>Catarrhini</taxon>
        <taxon>Cercopithecidae</taxon>
        <taxon>Colobinae</taxon>
        <taxon>Piliocolobus</taxon>
    </lineage>
</organism>
<dbReference type="Ensembl" id="ENSPTET00000004048.1">
    <property type="protein sequence ID" value="ENSPTEP00000002597.1"/>
    <property type="gene ID" value="ENSPTEG00000003080.1"/>
</dbReference>
<keyword evidence="4 7" id="KW-0747">Spliceosome</keyword>
<evidence type="ECO:0000256" key="7">
    <source>
        <dbReference type="RuleBase" id="RU367025"/>
    </source>
</evidence>
<comment type="function">
    <text evidence="7">May be required for pre-mRNA splicing.</text>
</comment>
<feature type="compositionally biased region" description="Basic and acidic residues" evidence="8">
    <location>
        <begin position="350"/>
        <end position="400"/>
    </location>
</feature>
<evidence type="ECO:0000256" key="2">
    <source>
        <dbReference type="ARBA" id="ARBA00006164"/>
    </source>
</evidence>
<evidence type="ECO:0000313" key="9">
    <source>
        <dbReference type="Ensembl" id="ENSPTEP00000002626.1"/>
    </source>
</evidence>
<evidence type="ECO:0000256" key="5">
    <source>
        <dbReference type="ARBA" id="ARBA00023187"/>
    </source>
</evidence>
<evidence type="ECO:0000256" key="3">
    <source>
        <dbReference type="ARBA" id="ARBA00022664"/>
    </source>
</evidence>
<name>A0A8C9GFE8_9PRIM</name>
<dbReference type="Ensembl" id="ENSPTET00000004091.1">
    <property type="protein sequence ID" value="ENSPTEP00000002626.1"/>
    <property type="gene ID" value="ENSPTEG00000003110.1"/>
</dbReference>
<feature type="region of interest" description="Disordered" evidence="8">
    <location>
        <begin position="254"/>
        <end position="400"/>
    </location>
</feature>
<dbReference type="Pfam" id="PF03371">
    <property type="entry name" value="PRP38"/>
    <property type="match status" value="1"/>
</dbReference>
<protein>
    <recommendedName>
        <fullName evidence="7">Pre-mRNA-splicing factor 38B</fullName>
    </recommendedName>
</protein>
<evidence type="ECO:0000256" key="4">
    <source>
        <dbReference type="ARBA" id="ARBA00022728"/>
    </source>
</evidence>
<reference evidence="9" key="1">
    <citation type="submission" date="2025-05" db="UniProtKB">
        <authorList>
            <consortium name="Ensembl"/>
        </authorList>
    </citation>
    <scope>IDENTIFICATION</scope>
</reference>
<keyword evidence="10" id="KW-1185">Reference proteome</keyword>
<keyword evidence="3 7" id="KW-0507">mRNA processing</keyword>